<dbReference type="InterPro" id="IPR027492">
    <property type="entry name" value="RNA_MTrfase_RlmN"/>
</dbReference>
<evidence type="ECO:0000256" key="13">
    <source>
        <dbReference type="HAMAP-Rule" id="MF_01849"/>
    </source>
</evidence>
<evidence type="ECO:0000256" key="3">
    <source>
        <dbReference type="ARBA" id="ARBA00022490"/>
    </source>
</evidence>
<evidence type="ECO:0000256" key="2">
    <source>
        <dbReference type="ARBA" id="ARBA00022485"/>
    </source>
</evidence>
<dbReference type="PANTHER" id="PTHR30544:SF5">
    <property type="entry name" value="RADICAL SAM CORE DOMAIN-CONTAINING PROTEIN"/>
    <property type="match status" value="1"/>
</dbReference>
<reference evidence="16 17" key="1">
    <citation type="submission" date="2019-07" db="EMBL/GenBank/DDBJ databases">
        <title>Whole genome shotgun sequence of Oceanithermus desulfurans NBRC 100063.</title>
        <authorList>
            <person name="Hosoyama A."/>
            <person name="Uohara A."/>
            <person name="Ohji S."/>
            <person name="Ichikawa N."/>
        </authorList>
    </citation>
    <scope>NUCLEOTIDE SEQUENCE [LARGE SCALE GENOMIC DNA]</scope>
    <source>
        <strain evidence="16 17">NBRC 100063</strain>
    </source>
</reference>
<proteinExistence type="inferred from homology"/>
<dbReference type="GO" id="GO:0019843">
    <property type="term" value="F:rRNA binding"/>
    <property type="evidence" value="ECO:0007669"/>
    <property type="project" value="UniProtKB-UniRule"/>
</dbReference>
<keyword evidence="11 13" id="KW-0411">Iron-sulfur</keyword>
<dbReference type="PROSITE" id="PS51918">
    <property type="entry name" value="RADICAL_SAM"/>
    <property type="match status" value="1"/>
</dbReference>
<evidence type="ECO:0000313" key="17">
    <source>
        <dbReference type="Proteomes" id="UP000321827"/>
    </source>
</evidence>
<evidence type="ECO:0000256" key="5">
    <source>
        <dbReference type="ARBA" id="ARBA00022603"/>
    </source>
</evidence>
<comment type="catalytic activity">
    <reaction evidence="13">
        <text>adenosine(37) in tRNA + 2 reduced [2Fe-2S]-[ferredoxin] + 2 S-adenosyl-L-methionine = 2-methyladenosine(37) in tRNA + 5'-deoxyadenosine + L-methionine + 2 oxidized [2Fe-2S]-[ferredoxin] + S-adenosyl-L-homocysteine</text>
        <dbReference type="Rhea" id="RHEA:43332"/>
        <dbReference type="Rhea" id="RHEA-COMP:10000"/>
        <dbReference type="Rhea" id="RHEA-COMP:10001"/>
        <dbReference type="Rhea" id="RHEA-COMP:10162"/>
        <dbReference type="Rhea" id="RHEA-COMP:10485"/>
        <dbReference type="ChEBI" id="CHEBI:17319"/>
        <dbReference type="ChEBI" id="CHEBI:33737"/>
        <dbReference type="ChEBI" id="CHEBI:33738"/>
        <dbReference type="ChEBI" id="CHEBI:57844"/>
        <dbReference type="ChEBI" id="CHEBI:57856"/>
        <dbReference type="ChEBI" id="CHEBI:59789"/>
        <dbReference type="ChEBI" id="CHEBI:74411"/>
        <dbReference type="ChEBI" id="CHEBI:74497"/>
        <dbReference type="EC" id="2.1.1.192"/>
    </reaction>
</comment>
<comment type="caution">
    <text evidence="16">The sequence shown here is derived from an EMBL/GenBank/DDBJ whole genome shotgun (WGS) entry which is preliminary data.</text>
</comment>
<feature type="binding site" evidence="13">
    <location>
        <position position="140"/>
    </location>
    <ligand>
        <name>[4Fe-4S] cluster</name>
        <dbReference type="ChEBI" id="CHEBI:49883"/>
        <note>4Fe-4S-S-AdoMet</note>
    </ligand>
</feature>
<dbReference type="EC" id="2.1.1.192" evidence="13"/>
<keyword evidence="9 13" id="KW-0479">Metal-binding</keyword>
<dbReference type="FunFam" id="3.20.20.70:FF:000014">
    <property type="entry name" value="Probable dual-specificity RNA methyltransferase RlmN"/>
    <property type="match status" value="1"/>
</dbReference>
<dbReference type="GO" id="GO:0030488">
    <property type="term" value="P:tRNA methylation"/>
    <property type="evidence" value="ECO:0007669"/>
    <property type="project" value="UniProtKB-UniRule"/>
</dbReference>
<organism evidence="16 17">
    <name type="scientific">Oceanithermus desulfurans NBRC 100063</name>
    <dbReference type="NCBI Taxonomy" id="1227550"/>
    <lineage>
        <taxon>Bacteria</taxon>
        <taxon>Thermotogati</taxon>
        <taxon>Deinococcota</taxon>
        <taxon>Deinococci</taxon>
        <taxon>Thermales</taxon>
        <taxon>Thermaceae</taxon>
        <taxon>Oceanithermus</taxon>
    </lineage>
</organism>
<dbReference type="GO" id="GO:0070475">
    <property type="term" value="P:rRNA base methylation"/>
    <property type="evidence" value="ECO:0007669"/>
    <property type="project" value="UniProtKB-UniRule"/>
</dbReference>
<dbReference type="RefSeq" id="WP_147148462.1">
    <property type="nucleotide sequence ID" value="NZ_BJXN01000016.1"/>
</dbReference>
<evidence type="ECO:0000256" key="11">
    <source>
        <dbReference type="ARBA" id="ARBA00023014"/>
    </source>
</evidence>
<feature type="binding site" evidence="13">
    <location>
        <position position="222"/>
    </location>
    <ligand>
        <name>S-adenosyl-L-methionine</name>
        <dbReference type="ChEBI" id="CHEBI:59789"/>
    </ligand>
</feature>
<evidence type="ECO:0000256" key="4">
    <source>
        <dbReference type="ARBA" id="ARBA00022552"/>
    </source>
</evidence>
<evidence type="ECO:0000256" key="14">
    <source>
        <dbReference type="SAM" id="MobiDB-lite"/>
    </source>
</evidence>
<evidence type="ECO:0000256" key="7">
    <source>
        <dbReference type="ARBA" id="ARBA00022691"/>
    </source>
</evidence>
<dbReference type="InterPro" id="IPR004383">
    <property type="entry name" value="rRNA_lsu_MTrfase_RlmN/Cfr"/>
</dbReference>
<keyword evidence="2 13" id="KW-0004">4Fe-4S</keyword>
<dbReference type="OrthoDB" id="9793973at2"/>
<dbReference type="GO" id="GO:0046872">
    <property type="term" value="F:metal ion binding"/>
    <property type="evidence" value="ECO:0007669"/>
    <property type="project" value="UniProtKB-KW"/>
</dbReference>
<evidence type="ECO:0000256" key="10">
    <source>
        <dbReference type="ARBA" id="ARBA00023004"/>
    </source>
</evidence>
<dbReference type="SFLD" id="SFLDG01062">
    <property type="entry name" value="methyltransferase_(Class_A)"/>
    <property type="match status" value="1"/>
</dbReference>
<dbReference type="GO" id="GO:0051539">
    <property type="term" value="F:4 iron, 4 sulfur cluster binding"/>
    <property type="evidence" value="ECO:0007669"/>
    <property type="project" value="UniProtKB-UniRule"/>
</dbReference>
<feature type="region of interest" description="Disordered" evidence="14">
    <location>
        <begin position="1"/>
        <end position="23"/>
    </location>
</feature>
<keyword evidence="5 13" id="KW-0489">Methyltransferase</keyword>
<dbReference type="NCBIfam" id="TIGR00048">
    <property type="entry name" value="rRNA_mod_RlmN"/>
    <property type="match status" value="1"/>
</dbReference>
<dbReference type="Proteomes" id="UP000321827">
    <property type="component" value="Unassembled WGS sequence"/>
</dbReference>
<dbReference type="InterPro" id="IPR048641">
    <property type="entry name" value="RlmN_N"/>
</dbReference>
<dbReference type="InterPro" id="IPR006638">
    <property type="entry name" value="Elp3/MiaA/NifB-like_rSAM"/>
</dbReference>
<feature type="active site" description="S-methylcysteine intermediate" evidence="13">
    <location>
        <position position="364"/>
    </location>
</feature>
<dbReference type="GO" id="GO:0002935">
    <property type="term" value="F:tRNA (adenine(37)-C2)-methyltransferase activity"/>
    <property type="evidence" value="ECO:0007669"/>
    <property type="project" value="UniProtKB-UniRule"/>
</dbReference>
<keyword evidence="6 13" id="KW-0808">Transferase</keyword>
<comment type="cofactor">
    <cofactor evidence="13">
        <name>[4Fe-4S] cluster</name>
        <dbReference type="ChEBI" id="CHEBI:49883"/>
    </cofactor>
    <text evidence="13">Binds 1 [4Fe-4S] cluster. The cluster is coordinated with 3 cysteines and an exchangeable S-adenosyl-L-methionine.</text>
</comment>
<keyword evidence="7 13" id="KW-0949">S-adenosyl-L-methionine</keyword>
<dbReference type="SUPFAM" id="SSF102114">
    <property type="entry name" value="Radical SAM enzymes"/>
    <property type="match status" value="1"/>
</dbReference>
<feature type="binding site" evidence="13">
    <location>
        <position position="144"/>
    </location>
    <ligand>
        <name>[4Fe-4S] cluster</name>
        <dbReference type="ChEBI" id="CHEBI:49883"/>
        <note>4Fe-4S-S-AdoMet</note>
    </ligand>
</feature>
<feature type="binding site" evidence="13">
    <location>
        <begin position="190"/>
        <end position="191"/>
    </location>
    <ligand>
        <name>S-adenosyl-L-methionine</name>
        <dbReference type="ChEBI" id="CHEBI:59789"/>
    </ligand>
</feature>
<dbReference type="CDD" id="cd01335">
    <property type="entry name" value="Radical_SAM"/>
    <property type="match status" value="1"/>
</dbReference>
<name>A0A511RLQ4_9DEIN</name>
<dbReference type="InterPro" id="IPR007197">
    <property type="entry name" value="rSAM"/>
</dbReference>
<keyword evidence="8 13" id="KW-0819">tRNA processing</keyword>
<evidence type="ECO:0000256" key="6">
    <source>
        <dbReference type="ARBA" id="ARBA00022679"/>
    </source>
</evidence>
<comment type="caution">
    <text evidence="13">Lacks conserved residue(s) required for the propagation of feature annotation.</text>
</comment>
<evidence type="ECO:0000256" key="8">
    <source>
        <dbReference type="ARBA" id="ARBA00022694"/>
    </source>
</evidence>
<dbReference type="SFLD" id="SFLDF00275">
    <property type="entry name" value="adenosine_C2_methyltransferase"/>
    <property type="match status" value="1"/>
</dbReference>
<dbReference type="Gene3D" id="3.20.20.70">
    <property type="entry name" value="Aldolase class I"/>
    <property type="match status" value="1"/>
</dbReference>
<dbReference type="PANTHER" id="PTHR30544">
    <property type="entry name" value="23S RRNA METHYLTRANSFERASE"/>
    <property type="match status" value="1"/>
</dbReference>
<keyword evidence="3 13" id="KW-0963">Cytoplasm</keyword>
<comment type="similarity">
    <text evidence="13">Belongs to the radical SAM superfamily. RlmN family.</text>
</comment>
<dbReference type="GO" id="GO:0000049">
    <property type="term" value="F:tRNA binding"/>
    <property type="evidence" value="ECO:0007669"/>
    <property type="project" value="UniProtKB-UniRule"/>
</dbReference>
<dbReference type="AlphaFoldDB" id="A0A511RLQ4"/>
<evidence type="ECO:0000259" key="15">
    <source>
        <dbReference type="PROSITE" id="PS51918"/>
    </source>
</evidence>
<feature type="compositionally biased region" description="Basic and acidic residues" evidence="14">
    <location>
        <begin position="1"/>
        <end position="14"/>
    </location>
</feature>
<evidence type="ECO:0000256" key="12">
    <source>
        <dbReference type="ARBA" id="ARBA00023157"/>
    </source>
</evidence>
<feature type="binding site" evidence="13">
    <location>
        <begin position="245"/>
        <end position="247"/>
    </location>
    <ligand>
        <name>S-adenosyl-L-methionine</name>
        <dbReference type="ChEBI" id="CHEBI:59789"/>
    </ligand>
</feature>
<feature type="binding site" evidence="13">
    <location>
        <position position="321"/>
    </location>
    <ligand>
        <name>S-adenosyl-L-methionine</name>
        <dbReference type="ChEBI" id="CHEBI:59789"/>
    </ligand>
</feature>
<dbReference type="InterPro" id="IPR058240">
    <property type="entry name" value="rSAM_sf"/>
</dbReference>
<keyword evidence="10 13" id="KW-0408">Iron</keyword>
<dbReference type="Gene3D" id="1.10.150.530">
    <property type="match status" value="1"/>
</dbReference>
<feature type="active site" description="Proton acceptor" evidence="13">
    <location>
        <position position="120"/>
    </location>
</feature>
<dbReference type="GO" id="GO:0070040">
    <property type="term" value="F:rRNA (adenine(2503)-C2-)-methyltransferase activity"/>
    <property type="evidence" value="ECO:0007669"/>
    <property type="project" value="UniProtKB-UniRule"/>
</dbReference>
<comment type="miscellaneous">
    <text evidence="13">Reaction proceeds by a ping-pong mechanism involving intermediate methylation of a conserved cysteine residue.</text>
</comment>
<dbReference type="SFLD" id="SFLDS00029">
    <property type="entry name" value="Radical_SAM"/>
    <property type="match status" value="1"/>
</dbReference>
<feature type="domain" description="Radical SAM core" evidence="15">
    <location>
        <begin position="126"/>
        <end position="363"/>
    </location>
</feature>
<dbReference type="Pfam" id="PF04055">
    <property type="entry name" value="Radical_SAM"/>
    <property type="match status" value="1"/>
</dbReference>
<dbReference type="GO" id="GO:0005737">
    <property type="term" value="C:cytoplasm"/>
    <property type="evidence" value="ECO:0007669"/>
    <property type="project" value="UniProtKB-SubCell"/>
</dbReference>
<evidence type="ECO:0000256" key="9">
    <source>
        <dbReference type="ARBA" id="ARBA00022723"/>
    </source>
</evidence>
<keyword evidence="12 13" id="KW-1015">Disulfide bond</keyword>
<comment type="subcellular location">
    <subcellularLocation>
        <location evidence="1 13">Cytoplasm</location>
    </subcellularLocation>
</comment>
<dbReference type="InterPro" id="IPR040072">
    <property type="entry name" value="Methyltransferase_A"/>
</dbReference>
<keyword evidence="4 13" id="KW-0698">rRNA processing</keyword>
<dbReference type="EMBL" id="BJXN01000016">
    <property type="protein sequence ID" value="GEM90590.1"/>
    <property type="molecule type" value="Genomic_DNA"/>
</dbReference>
<protein>
    <recommendedName>
        <fullName evidence="13">Probable dual-specificity RNA methyltransferase RlmN</fullName>
        <ecNumber evidence="13">2.1.1.192</ecNumber>
    </recommendedName>
    <alternativeName>
        <fullName evidence="13">23S rRNA (adenine(2503)-C(2))-methyltransferase</fullName>
    </alternativeName>
    <alternativeName>
        <fullName evidence="13">23S rRNA m2A2503 methyltransferase</fullName>
    </alternativeName>
    <alternativeName>
        <fullName evidence="13">Ribosomal RNA large subunit methyltransferase N</fullName>
    </alternativeName>
    <alternativeName>
        <fullName evidence="13">tRNA (adenine(37)-C(2))-methyltransferase</fullName>
    </alternativeName>
    <alternativeName>
        <fullName evidence="13">tRNA m2A37 methyltransferase</fullName>
    </alternativeName>
</protein>
<sequence>MNERPTFRTERDEPPTDGGACYVPAQAPEAAVVPDERRPILLPEPPDELPGKGYRKNQIASWLYKKGAREFDEMTDLPRRLRGALPAEWRISEFALVQAFPSADGSVKYLFTLHDGQRTEAVFLPYADRKTVCISSQVGCPAGCSFCATGKMGFGRNLTGPEILDQILAVAYHQGLSPREIRNVVLMGMGEPLLNYENVAWAVRRMLNKRALAMSPRRVTLSTVGIPRGIRRLAADDLGVKLALSLHAPDDETRKKIIPTAHRYTIAEIMDAVRAYFDRTKRRVTIEYTMLRGVNDREEQARELARILKGLVAHVNLIPFNPWEGAPVEGSGRKRIQRFAHALEEAGVPVSVRWSRGVDVGAACGQLALKES</sequence>
<dbReference type="InterPro" id="IPR013785">
    <property type="entry name" value="Aldolase_TIM"/>
</dbReference>
<gene>
    <name evidence="13 16" type="primary">rlmN</name>
    <name evidence="16" type="ORF">ODE01S_20240</name>
</gene>
<dbReference type="PIRSF" id="PIRSF006004">
    <property type="entry name" value="CHP00048"/>
    <property type="match status" value="1"/>
</dbReference>
<comment type="function">
    <text evidence="13">Specifically methylates position 2 of adenine 2503 in 23S rRNA and position 2 of adenine 37 in tRNAs.</text>
</comment>
<evidence type="ECO:0000313" key="16">
    <source>
        <dbReference type="EMBL" id="GEM90590.1"/>
    </source>
</evidence>
<dbReference type="Pfam" id="PF21016">
    <property type="entry name" value="RlmN_N"/>
    <property type="match status" value="1"/>
</dbReference>
<dbReference type="HAMAP" id="MF_01849">
    <property type="entry name" value="RNA_methyltr_RlmN"/>
    <property type="match status" value="1"/>
</dbReference>
<comment type="catalytic activity">
    <reaction evidence="13">
        <text>adenosine(2503) in 23S rRNA + 2 reduced [2Fe-2S]-[ferredoxin] + 2 S-adenosyl-L-methionine = 2-methyladenosine(2503) in 23S rRNA + 5'-deoxyadenosine + L-methionine + 2 oxidized [2Fe-2S]-[ferredoxin] + S-adenosyl-L-homocysteine</text>
        <dbReference type="Rhea" id="RHEA:42916"/>
        <dbReference type="Rhea" id="RHEA-COMP:10000"/>
        <dbReference type="Rhea" id="RHEA-COMP:10001"/>
        <dbReference type="Rhea" id="RHEA-COMP:10152"/>
        <dbReference type="Rhea" id="RHEA-COMP:10282"/>
        <dbReference type="ChEBI" id="CHEBI:17319"/>
        <dbReference type="ChEBI" id="CHEBI:33737"/>
        <dbReference type="ChEBI" id="CHEBI:33738"/>
        <dbReference type="ChEBI" id="CHEBI:57844"/>
        <dbReference type="ChEBI" id="CHEBI:57856"/>
        <dbReference type="ChEBI" id="CHEBI:59789"/>
        <dbReference type="ChEBI" id="CHEBI:74411"/>
        <dbReference type="ChEBI" id="CHEBI:74497"/>
        <dbReference type="EC" id="2.1.1.192"/>
    </reaction>
</comment>
<accession>A0A511RLQ4</accession>
<evidence type="ECO:0000256" key="1">
    <source>
        <dbReference type="ARBA" id="ARBA00004496"/>
    </source>
</evidence>
<feature type="binding site" evidence="13">
    <location>
        <position position="147"/>
    </location>
    <ligand>
        <name>[4Fe-4S] cluster</name>
        <dbReference type="ChEBI" id="CHEBI:49883"/>
        <note>4Fe-4S-S-AdoMet</note>
    </ligand>
</feature>
<dbReference type="SMART" id="SM00729">
    <property type="entry name" value="Elp3"/>
    <property type="match status" value="1"/>
</dbReference>